<dbReference type="EMBL" id="JBHRTG010000006">
    <property type="protein sequence ID" value="MFC3162932.1"/>
    <property type="molecule type" value="Genomic_DNA"/>
</dbReference>
<dbReference type="RefSeq" id="WP_182307889.1">
    <property type="nucleotide sequence ID" value="NZ_CP059897.1"/>
</dbReference>
<protein>
    <submittedName>
        <fullName evidence="3">FAD-dependent oxidoreductase</fullName>
    </submittedName>
</protein>
<name>A0ABV7I390_9HYPH</name>
<evidence type="ECO:0000259" key="2">
    <source>
        <dbReference type="Pfam" id="PF07992"/>
    </source>
</evidence>
<proteinExistence type="predicted"/>
<dbReference type="PANTHER" id="PTHR42949">
    <property type="entry name" value="ANAEROBIC GLYCEROL-3-PHOSPHATE DEHYDROGENASE SUBUNIT B"/>
    <property type="match status" value="1"/>
</dbReference>
<evidence type="ECO:0000313" key="4">
    <source>
        <dbReference type="Proteomes" id="UP001595647"/>
    </source>
</evidence>
<dbReference type="InterPro" id="IPR036188">
    <property type="entry name" value="FAD/NAD-bd_sf"/>
</dbReference>
<dbReference type="SUPFAM" id="SSF51905">
    <property type="entry name" value="FAD/NAD(P)-binding domain"/>
    <property type="match status" value="1"/>
</dbReference>
<dbReference type="Proteomes" id="UP001595647">
    <property type="component" value="Unassembled WGS sequence"/>
</dbReference>
<keyword evidence="1" id="KW-0560">Oxidoreductase</keyword>
<dbReference type="Pfam" id="PF07992">
    <property type="entry name" value="Pyr_redox_2"/>
    <property type="match status" value="1"/>
</dbReference>
<dbReference type="InterPro" id="IPR051691">
    <property type="entry name" value="Metab_Enz_Cyan_OpOx_G3PDH"/>
</dbReference>
<evidence type="ECO:0000313" key="3">
    <source>
        <dbReference type="EMBL" id="MFC3162932.1"/>
    </source>
</evidence>
<reference evidence="4" key="1">
    <citation type="journal article" date="2019" name="Int. J. Syst. Evol. Microbiol.">
        <title>The Global Catalogue of Microorganisms (GCM) 10K type strain sequencing project: providing services to taxonomists for standard genome sequencing and annotation.</title>
        <authorList>
            <consortium name="The Broad Institute Genomics Platform"/>
            <consortium name="The Broad Institute Genome Sequencing Center for Infectious Disease"/>
            <person name="Wu L."/>
            <person name="Ma J."/>
        </authorList>
    </citation>
    <scope>NUCLEOTIDE SEQUENCE [LARGE SCALE GENOMIC DNA]</scope>
    <source>
        <strain evidence="4">KCTC 52231</strain>
    </source>
</reference>
<dbReference type="PANTHER" id="PTHR42949:SF3">
    <property type="entry name" value="ANAEROBIC GLYCEROL-3-PHOSPHATE DEHYDROGENASE SUBUNIT B"/>
    <property type="match status" value="1"/>
</dbReference>
<accession>A0ABV7I390</accession>
<keyword evidence="4" id="KW-1185">Reference proteome</keyword>
<dbReference type="PRINTS" id="PR00469">
    <property type="entry name" value="PNDRDTASEII"/>
</dbReference>
<dbReference type="Gene3D" id="1.10.10.1100">
    <property type="entry name" value="BFD-like [2Fe-2S]-binding domain"/>
    <property type="match status" value="1"/>
</dbReference>
<feature type="domain" description="FAD/NAD(P)-binding" evidence="2">
    <location>
        <begin position="5"/>
        <end position="266"/>
    </location>
</feature>
<comment type="caution">
    <text evidence="3">The sequence shown here is derived from an EMBL/GenBank/DDBJ whole genome shotgun (WGS) entry which is preliminary data.</text>
</comment>
<dbReference type="PRINTS" id="PR00368">
    <property type="entry name" value="FADPNR"/>
</dbReference>
<dbReference type="InterPro" id="IPR041854">
    <property type="entry name" value="BFD-like_2Fe2S-bd_dom_sf"/>
</dbReference>
<evidence type="ECO:0000256" key="1">
    <source>
        <dbReference type="ARBA" id="ARBA00023002"/>
    </source>
</evidence>
<dbReference type="InterPro" id="IPR023753">
    <property type="entry name" value="FAD/NAD-binding_dom"/>
</dbReference>
<organism evidence="3 4">
    <name type="scientific">Ciceribacter thiooxidans</name>
    <dbReference type="NCBI Taxonomy" id="1969821"/>
    <lineage>
        <taxon>Bacteria</taxon>
        <taxon>Pseudomonadati</taxon>
        <taxon>Pseudomonadota</taxon>
        <taxon>Alphaproteobacteria</taxon>
        <taxon>Hyphomicrobiales</taxon>
        <taxon>Rhizobiaceae</taxon>
        <taxon>Ciceribacter</taxon>
    </lineage>
</organism>
<gene>
    <name evidence="3" type="ORF">ACFOHV_06520</name>
</gene>
<sequence>MTDVDVLIVGAGPAGLAAAVELRRSGVSVEIVDQRETIGGAIYRQPIAGVSPVRQTASAERRWHALADDFAASGIAVRHRSVFVGVDGTGLVLIEDRHAGKVRQIAARAVILAVGAVEKVLPRPGWQLAGVSTAGGLQVMMKETGRAPVGRVLLAGNGPLLIAVAAQMAKLGNPPAAIVEAGDPLRRFAAGVGLCAYPDLVTEALAYLRTVHLHRIPWMRTASVVGIERRNNSLRALVRDGRGRERVFEVDRIGLHDGIRPNEFGLPAEHTEEASHPVILRAGDCREALGARAAISDGRRAAGEIARRLSGGGSRPGNEIKRLRQAQDVLGRLFQPVDRADPLLRLPDETILCRCESRTVGDLRRLCAGPDAPSGREVKHNGRYAMGSCQGRFCADNTAALMAALGPDQPPPSPEDLTGRRWPIRPVPIGAIVAARGDETIPQDEQQD</sequence>
<dbReference type="Gene3D" id="3.50.50.60">
    <property type="entry name" value="FAD/NAD(P)-binding domain"/>
    <property type="match status" value="1"/>
</dbReference>